<dbReference type="PANTHER" id="PTHR41523:SF8">
    <property type="entry name" value="ETHYLENE RESPONSE SENSOR PROTEIN"/>
    <property type="match status" value="1"/>
</dbReference>
<gene>
    <name evidence="12" type="ORF">DEO27_030970</name>
</gene>
<proteinExistence type="predicted"/>
<evidence type="ECO:0000256" key="1">
    <source>
        <dbReference type="ARBA" id="ARBA00000085"/>
    </source>
</evidence>
<dbReference type="Gene3D" id="3.30.450.20">
    <property type="entry name" value="PAS domain"/>
    <property type="match status" value="1"/>
</dbReference>
<dbReference type="SMART" id="SM00387">
    <property type="entry name" value="HATPase_c"/>
    <property type="match status" value="1"/>
</dbReference>
<evidence type="ECO:0000259" key="11">
    <source>
        <dbReference type="PROSITE" id="PS50109"/>
    </source>
</evidence>
<keyword evidence="6 12" id="KW-0418">Kinase</keyword>
<evidence type="ECO:0000256" key="5">
    <source>
        <dbReference type="ARBA" id="ARBA00022741"/>
    </source>
</evidence>
<dbReference type="AlphaFoldDB" id="A0A5C1I8L1"/>
<feature type="coiled-coil region" evidence="8">
    <location>
        <begin position="313"/>
        <end position="340"/>
    </location>
</feature>
<feature type="coiled-coil region" evidence="8">
    <location>
        <begin position="536"/>
        <end position="570"/>
    </location>
</feature>
<dbReference type="EMBL" id="CP043450">
    <property type="protein sequence ID" value="QEM14253.1"/>
    <property type="molecule type" value="Genomic_DNA"/>
</dbReference>
<dbReference type="InterPro" id="IPR005467">
    <property type="entry name" value="His_kinase_dom"/>
</dbReference>
<keyword evidence="9" id="KW-1133">Transmembrane helix</keyword>
<feature type="signal peptide" evidence="10">
    <location>
        <begin position="1"/>
        <end position="19"/>
    </location>
</feature>
<dbReference type="OrthoDB" id="9767435at2"/>
<reference evidence="12" key="1">
    <citation type="submission" date="2019-08" db="EMBL/GenBank/DDBJ databases">
        <title>Comparative genome analysis confer to the adaptation heavy metal polluted environment.</title>
        <authorList>
            <person name="Li Y."/>
        </authorList>
    </citation>
    <scope>NUCLEOTIDE SEQUENCE [LARGE SCALE GENOMIC DNA]</scope>
    <source>
        <strain evidence="12">P1</strain>
    </source>
</reference>
<keyword evidence="4" id="KW-0808">Transferase</keyword>
<dbReference type="GO" id="GO:0005524">
    <property type="term" value="F:ATP binding"/>
    <property type="evidence" value="ECO:0007669"/>
    <property type="project" value="UniProtKB-KW"/>
</dbReference>
<name>A0A5C1I8L1_9SPHI</name>
<evidence type="ECO:0000256" key="10">
    <source>
        <dbReference type="SAM" id="SignalP"/>
    </source>
</evidence>
<feature type="domain" description="Histidine kinase" evidence="11">
    <location>
        <begin position="570"/>
        <end position="761"/>
    </location>
</feature>
<keyword evidence="7" id="KW-0067">ATP-binding</keyword>
<dbReference type="Pfam" id="PF02518">
    <property type="entry name" value="HATPase_c"/>
    <property type="match status" value="1"/>
</dbReference>
<protein>
    <recommendedName>
        <fullName evidence="2">histidine kinase</fullName>
        <ecNumber evidence="2">2.7.13.3</ecNumber>
    </recommendedName>
</protein>
<comment type="catalytic activity">
    <reaction evidence="1">
        <text>ATP + protein L-histidine = ADP + protein N-phospho-L-histidine.</text>
        <dbReference type="EC" id="2.7.13.3"/>
    </reaction>
</comment>
<keyword evidence="13" id="KW-1185">Reference proteome</keyword>
<evidence type="ECO:0000256" key="6">
    <source>
        <dbReference type="ARBA" id="ARBA00022777"/>
    </source>
</evidence>
<dbReference type="InterPro" id="IPR036890">
    <property type="entry name" value="HATPase_C_sf"/>
</dbReference>
<organism evidence="12 13">
    <name type="scientific">Mucilaginibacter rubeus</name>
    <dbReference type="NCBI Taxonomy" id="2027860"/>
    <lineage>
        <taxon>Bacteria</taxon>
        <taxon>Pseudomonadati</taxon>
        <taxon>Bacteroidota</taxon>
        <taxon>Sphingobacteriia</taxon>
        <taxon>Sphingobacteriales</taxon>
        <taxon>Sphingobacteriaceae</taxon>
        <taxon>Mucilaginibacter</taxon>
    </lineage>
</organism>
<dbReference type="KEGG" id="mrub:DEO27_030970"/>
<dbReference type="EC" id="2.7.13.3" evidence="2"/>
<feature type="transmembrane region" description="Helical" evidence="9">
    <location>
        <begin position="489"/>
        <end position="509"/>
    </location>
</feature>
<dbReference type="PANTHER" id="PTHR41523">
    <property type="entry name" value="TWO-COMPONENT SYSTEM SENSOR PROTEIN"/>
    <property type="match status" value="1"/>
</dbReference>
<dbReference type="Pfam" id="PF07568">
    <property type="entry name" value="HisKA_2"/>
    <property type="match status" value="1"/>
</dbReference>
<keyword evidence="8" id="KW-0175">Coiled coil</keyword>
<evidence type="ECO:0000256" key="7">
    <source>
        <dbReference type="ARBA" id="ARBA00022840"/>
    </source>
</evidence>
<dbReference type="InterPro" id="IPR011495">
    <property type="entry name" value="Sig_transdc_His_kin_sub2_dim/P"/>
</dbReference>
<keyword evidence="10" id="KW-0732">Signal</keyword>
<dbReference type="Proteomes" id="UP000251402">
    <property type="component" value="Chromosome"/>
</dbReference>
<dbReference type="Gene3D" id="3.30.565.10">
    <property type="entry name" value="Histidine kinase-like ATPase, C-terminal domain"/>
    <property type="match status" value="1"/>
</dbReference>
<evidence type="ECO:0000256" key="9">
    <source>
        <dbReference type="SAM" id="Phobius"/>
    </source>
</evidence>
<dbReference type="InterPro" id="IPR003594">
    <property type="entry name" value="HATPase_dom"/>
</dbReference>
<dbReference type="SUPFAM" id="SSF55874">
    <property type="entry name" value="ATPase domain of HSP90 chaperone/DNA topoisomerase II/histidine kinase"/>
    <property type="match status" value="1"/>
</dbReference>
<evidence type="ECO:0000313" key="12">
    <source>
        <dbReference type="EMBL" id="QEM14253.1"/>
    </source>
</evidence>
<keyword evidence="3" id="KW-0597">Phosphoprotein</keyword>
<evidence type="ECO:0000256" key="8">
    <source>
        <dbReference type="SAM" id="Coils"/>
    </source>
</evidence>
<dbReference type="SUPFAM" id="SSF48452">
    <property type="entry name" value="TPR-like"/>
    <property type="match status" value="2"/>
</dbReference>
<keyword evidence="9" id="KW-0812">Transmembrane</keyword>
<accession>A0A5C1I8L1</accession>
<evidence type="ECO:0000313" key="13">
    <source>
        <dbReference type="Proteomes" id="UP000251402"/>
    </source>
</evidence>
<keyword evidence="9" id="KW-0472">Membrane</keyword>
<dbReference type="RefSeq" id="WP_112573182.1">
    <property type="nucleotide sequence ID" value="NZ_CP043450.1"/>
</dbReference>
<evidence type="ECO:0000256" key="2">
    <source>
        <dbReference type="ARBA" id="ARBA00012438"/>
    </source>
</evidence>
<dbReference type="PROSITE" id="PS50109">
    <property type="entry name" value="HIS_KIN"/>
    <property type="match status" value="1"/>
</dbReference>
<evidence type="ECO:0000256" key="3">
    <source>
        <dbReference type="ARBA" id="ARBA00022553"/>
    </source>
</evidence>
<keyword evidence="5" id="KW-0547">Nucleotide-binding</keyword>
<dbReference type="InterPro" id="IPR011990">
    <property type="entry name" value="TPR-like_helical_dom_sf"/>
</dbReference>
<evidence type="ECO:0000256" key="4">
    <source>
        <dbReference type="ARBA" id="ARBA00022679"/>
    </source>
</evidence>
<sequence length="780" mass="88413">MKKYWLFLLLFNLANSSLAQTSDLDELPLPILRQKLAASTDDTNTVKVQLALGHLMLLKATSGKSDVDSAIQFSVQAANLSRQLKYDFGIINAMLLRAETYYRRNDWETGLKIAENALAFAQMHQNGNGEARSYHLIAQYYRSNDSASLRSRIFYLNKAIAIFRKNRNNLWLSFLLTQNADLLFQAERATEALKLLFEALNLGKGISRRTVEGIYWNIGRISLGLGDYTNALKYNLLALKTAYEVKDTSLQASFIKNLIATTYIKMQDYERAVPYSTDVVTMGKRYHSTYFFNTGSSALAFEYTHMNQLPKALAILDEVKARAESDLDKLSVKLDFLNNLVYAKQLVQAGKYAKRVNQQLLKISSDHVTEIMNAYNALAYYYSETGQLKKAYGYLELYGAMAQRLNYIEGIDLAENQYYKVVALNQGPNTAIGHFIKDQEIRDSADNKVKAYQIFLLDMENETLEKNRHIDSLTMDTQIKNSKIQRNQLIQRVTICGFLMLLIMTGLIYSRYRLKQRSNALLTLQKDEIDQKNHTLQQLVMDKNDLLKDKDDLLKDKDELLSEKELLLKEVNHRVKNNLHSVLALLENQAALLQGEAFEVINKSRHRIYAMSLIHEKLLETSELKFVNMSAYLPQLIVHIRDCFHGAGRIKFNIHIEPLILDVSLALPLALIVNEAVTNALKYAFADGGNGEVTVALAMVKDNIRLEITDNGIGIARSDKSIRGGGIGIRLMRGLCEDIDARIRFENVNGTRITVTTYGASPHENINLDKALSHLPDLAV</sequence>
<feature type="chain" id="PRO_5022897648" description="histidine kinase" evidence="10">
    <location>
        <begin position="20"/>
        <end position="780"/>
    </location>
</feature>
<dbReference type="GO" id="GO:0004673">
    <property type="term" value="F:protein histidine kinase activity"/>
    <property type="evidence" value="ECO:0007669"/>
    <property type="project" value="UniProtKB-EC"/>
</dbReference>
<dbReference type="Gene3D" id="1.25.40.10">
    <property type="entry name" value="Tetratricopeptide repeat domain"/>
    <property type="match status" value="2"/>
</dbReference>